<keyword evidence="4 6" id="KW-1133">Transmembrane helix</keyword>
<comment type="similarity">
    <text evidence="2 6">Belongs to the CTL (choline transporter-like) family.</text>
</comment>
<gene>
    <name evidence="7" type="ORF">DVH24_016057</name>
</gene>
<comment type="caution">
    <text evidence="6">Lacks conserved residue(s) required for the propagation of feature annotation.</text>
</comment>
<dbReference type="AlphaFoldDB" id="A0A498JEP8"/>
<keyword evidence="5 6" id="KW-0472">Membrane</keyword>
<keyword evidence="3 6" id="KW-0812">Transmembrane</keyword>
<reference evidence="7 8" key="1">
    <citation type="submission" date="2018-10" db="EMBL/GenBank/DDBJ databases">
        <title>A high-quality apple genome assembly.</title>
        <authorList>
            <person name="Hu J."/>
        </authorList>
    </citation>
    <scope>NUCLEOTIDE SEQUENCE [LARGE SCALE GENOMIC DNA]</scope>
    <source>
        <strain evidence="8">cv. HFTH1</strain>
        <tissue evidence="7">Young leaf</tissue>
    </source>
</reference>
<name>A0A498JEP8_MALDO</name>
<comment type="subcellular location">
    <subcellularLocation>
        <location evidence="6">Cell membrane</location>
        <topology evidence="6">Multi-pass membrane protein</topology>
    </subcellularLocation>
    <subcellularLocation>
        <location evidence="1">Membrane</location>
        <topology evidence="1">Multi-pass membrane protein</topology>
    </subcellularLocation>
</comment>
<dbReference type="PANTHER" id="PTHR12385">
    <property type="entry name" value="CHOLINE TRANSPORTER-LIKE (SLC FAMILY 44)"/>
    <property type="match status" value="1"/>
</dbReference>
<comment type="caution">
    <text evidence="7">The sequence shown here is derived from an EMBL/GenBank/DDBJ whole genome shotgun (WGS) entry which is preliminary data.</text>
</comment>
<dbReference type="Proteomes" id="UP000290289">
    <property type="component" value="Chromosome 7"/>
</dbReference>
<evidence type="ECO:0000256" key="6">
    <source>
        <dbReference type="RuleBase" id="RU368066"/>
    </source>
</evidence>
<evidence type="ECO:0000313" key="8">
    <source>
        <dbReference type="Proteomes" id="UP000290289"/>
    </source>
</evidence>
<evidence type="ECO:0000256" key="4">
    <source>
        <dbReference type="ARBA" id="ARBA00022989"/>
    </source>
</evidence>
<dbReference type="InterPro" id="IPR007603">
    <property type="entry name" value="Choline_transptr-like"/>
</dbReference>
<evidence type="ECO:0000256" key="2">
    <source>
        <dbReference type="ARBA" id="ARBA00007168"/>
    </source>
</evidence>
<dbReference type="EMBL" id="RDQH01000333">
    <property type="protein sequence ID" value="RXH93990.1"/>
    <property type="molecule type" value="Genomic_DNA"/>
</dbReference>
<sequence>MHIQQPIQQILSESPAIYYNTEFKKIHQQDISVPVSSAHGCNHWASRFPSIQGSPRADRSIGQKRVLKFFLPQVEAASLLSIVLAFAWQKAVRLWPKFFCSFHTMDHFCHFSVCRNSANLLPKASHRWHCSLLYCICDRLWLIRLLDHTADRIFIKVPDLNQPTYWKLGVGFLWMSLWILAVIGAFNFYFPPLIIILLVLSLAWTAEVMRNVANMTVSRVISLYYLRGMQSNTQFCFKSALSKNLGSVCLGSLFVPSIEALRIVARALNLLKGEDEFMFSSAHCCLKVVECIFRYGNGWAFIQIAVYGKGFVRASQDTWELFERQEMEPIVDSDITSSICFLTGVCSGSICVIVVAAWTARVHQSFTATISLLTFLIGYLMTRIAMALPHACVGSYFVCYAENPDNRLFDNTIKDRLALMKSGRDVVVPTPRVPRRFAR</sequence>
<dbReference type="GO" id="GO:0022857">
    <property type="term" value="F:transmembrane transporter activity"/>
    <property type="evidence" value="ECO:0007669"/>
    <property type="project" value="UniProtKB-UniRule"/>
</dbReference>
<dbReference type="GO" id="GO:0005886">
    <property type="term" value="C:plasma membrane"/>
    <property type="evidence" value="ECO:0007669"/>
    <property type="project" value="UniProtKB-SubCell"/>
</dbReference>
<evidence type="ECO:0000313" key="7">
    <source>
        <dbReference type="EMBL" id="RXH93990.1"/>
    </source>
</evidence>
<accession>A0A498JEP8</accession>
<keyword evidence="8" id="KW-1185">Reference proteome</keyword>
<feature type="transmembrane region" description="Helical" evidence="6">
    <location>
        <begin position="339"/>
        <end position="358"/>
    </location>
</feature>
<dbReference type="STRING" id="3750.A0A498JEP8"/>
<feature type="transmembrane region" description="Helical" evidence="6">
    <location>
        <begin position="69"/>
        <end position="88"/>
    </location>
</feature>
<proteinExistence type="inferred from homology"/>
<evidence type="ECO:0000256" key="5">
    <source>
        <dbReference type="ARBA" id="ARBA00023136"/>
    </source>
</evidence>
<feature type="transmembrane region" description="Helical" evidence="6">
    <location>
        <begin position="189"/>
        <end position="209"/>
    </location>
</feature>
<dbReference type="PANTHER" id="PTHR12385:SF93">
    <property type="entry name" value="CHOLINE TRANSPORTER-LIKE PROTEIN"/>
    <property type="match status" value="1"/>
</dbReference>
<organism evidence="7 8">
    <name type="scientific">Malus domestica</name>
    <name type="common">Apple</name>
    <name type="synonym">Pyrus malus</name>
    <dbReference type="NCBI Taxonomy" id="3750"/>
    <lineage>
        <taxon>Eukaryota</taxon>
        <taxon>Viridiplantae</taxon>
        <taxon>Streptophyta</taxon>
        <taxon>Embryophyta</taxon>
        <taxon>Tracheophyta</taxon>
        <taxon>Spermatophyta</taxon>
        <taxon>Magnoliopsida</taxon>
        <taxon>eudicotyledons</taxon>
        <taxon>Gunneridae</taxon>
        <taxon>Pentapetalae</taxon>
        <taxon>rosids</taxon>
        <taxon>fabids</taxon>
        <taxon>Rosales</taxon>
        <taxon>Rosaceae</taxon>
        <taxon>Amygdaloideae</taxon>
        <taxon>Maleae</taxon>
        <taxon>Malus</taxon>
    </lineage>
</organism>
<protein>
    <recommendedName>
        <fullName evidence="6">Choline transporter-like protein</fullName>
    </recommendedName>
</protein>
<evidence type="ECO:0000256" key="3">
    <source>
        <dbReference type="ARBA" id="ARBA00022692"/>
    </source>
</evidence>
<comment type="function">
    <text evidence="6">Choline transporter.</text>
</comment>
<evidence type="ECO:0000256" key="1">
    <source>
        <dbReference type="ARBA" id="ARBA00004141"/>
    </source>
</evidence>
<dbReference type="Pfam" id="PF04515">
    <property type="entry name" value="Choline_transpo"/>
    <property type="match status" value="1"/>
</dbReference>